<protein>
    <submittedName>
        <fullName evidence="1">Uncharacterized protein</fullName>
    </submittedName>
</protein>
<comment type="caution">
    <text evidence="1">The sequence shown here is derived from an EMBL/GenBank/DDBJ whole genome shotgun (WGS) entry which is preliminary data.</text>
</comment>
<evidence type="ECO:0000313" key="1">
    <source>
        <dbReference type="EMBL" id="PQM53348.1"/>
    </source>
</evidence>
<dbReference type="EMBL" id="PUEV01000016">
    <property type="protein sequence ID" value="PQM53348.1"/>
    <property type="molecule type" value="Genomic_DNA"/>
</dbReference>
<dbReference type="RefSeq" id="WP_046283272.1">
    <property type="nucleotide sequence ID" value="NZ_CP092430.2"/>
</dbReference>
<dbReference type="AlphaFoldDB" id="A0A9X7NZQ6"/>
<name>A0A9X7NZQ6_9MYCO</name>
<evidence type="ECO:0000313" key="2">
    <source>
        <dbReference type="Proteomes" id="UP000237911"/>
    </source>
</evidence>
<organism evidence="1 2">
    <name type="scientific">Mycolicibacter virginiensis</name>
    <dbReference type="NCBI Taxonomy" id="1795032"/>
    <lineage>
        <taxon>Bacteria</taxon>
        <taxon>Bacillati</taxon>
        <taxon>Actinomycetota</taxon>
        <taxon>Actinomycetes</taxon>
        <taxon>Mycobacteriales</taxon>
        <taxon>Mycobacteriaceae</taxon>
        <taxon>Mycolicibacter</taxon>
    </lineage>
</organism>
<gene>
    <name evidence="1" type="ORF">C5U48_05020</name>
</gene>
<reference evidence="1 2" key="1">
    <citation type="submission" date="2018-02" db="EMBL/GenBank/DDBJ databases">
        <title>Draft genome sequence of Mycobacterium virginiense isolated from mud of a swine farm in Japan.</title>
        <authorList>
            <person name="Ohya K."/>
        </authorList>
    </citation>
    <scope>NUCLEOTIDE SEQUENCE [LARGE SCALE GENOMIC DNA]</scope>
    <source>
        <strain evidence="1 2">GF75</strain>
    </source>
</reference>
<proteinExistence type="predicted"/>
<keyword evidence="2" id="KW-1185">Reference proteome</keyword>
<dbReference type="Proteomes" id="UP000237911">
    <property type="component" value="Unassembled WGS sequence"/>
</dbReference>
<accession>A0A9X7NZQ6</accession>
<sequence>MPPGDSPPTGRYRVEENARPHWLRTGYRFFPYAAQQSDQWWVLRFNFGFPEHEMYTLFVDGNPATDVTGNPASPAPLIASIGALRPSDSETDESTLDPDTAARVVKAVAPYADYGSEYGAPCVFCSGDRDGMTLG</sequence>